<keyword evidence="2" id="KW-1185">Reference proteome</keyword>
<proteinExistence type="predicted"/>
<organism evidence="1 2">
    <name type="scientific">Rhodophyticola porphyridii</name>
    <dbReference type="NCBI Taxonomy" id="1852017"/>
    <lineage>
        <taxon>Bacteria</taxon>
        <taxon>Pseudomonadati</taxon>
        <taxon>Pseudomonadota</taxon>
        <taxon>Alphaproteobacteria</taxon>
        <taxon>Rhodobacterales</taxon>
        <taxon>Roseobacteraceae</taxon>
        <taxon>Rhodophyticola</taxon>
    </lineage>
</organism>
<gene>
    <name evidence="1" type="ORF">D9R08_03955</name>
</gene>
<dbReference type="AlphaFoldDB" id="A0A3L9YMY9"/>
<dbReference type="Proteomes" id="UP000281343">
    <property type="component" value="Unassembled WGS sequence"/>
</dbReference>
<dbReference type="OrthoDB" id="7625707at2"/>
<sequence length="333" mass="36593">MKVWLWILGIIGLAWSGIWFAGAYGTERVMGAWLEARANEGWLVNYRSLETAGYPMAFRTTLTEVELADPETGWAWIAPRFEITQPSYKPHRIEAVWPAEQTLASPFERLDITSGAMEAVVQVRPGGDLALDQSRVTLAEMVMSSTEGWQMALADATFQMMREDGAESSYEILFEANSLTPPAPLQAVLNPAGILPDAMEQMRFDAVMGFDRPWDLSALEQSRPGITRIDLADLSANWGDLSLRLAGSMDVDAEGYPTGEISVRAQNWREMVEMGVNAGAIPAETRGGIERVLALVAGLSGRESDIDAPLSFRNQRVFFGPIPIGTAPQLVLR</sequence>
<dbReference type="EMBL" id="RCNT01000001">
    <property type="protein sequence ID" value="RMA44070.1"/>
    <property type="molecule type" value="Genomic_DNA"/>
</dbReference>
<dbReference type="RefSeq" id="WP_121896659.1">
    <property type="nucleotide sequence ID" value="NZ_RCNT01000001.1"/>
</dbReference>
<dbReference type="InterPro" id="IPR018666">
    <property type="entry name" value="DUF2125"/>
</dbReference>
<protein>
    <submittedName>
        <fullName evidence="1">DUF2125 domain-containing protein</fullName>
    </submittedName>
</protein>
<evidence type="ECO:0000313" key="2">
    <source>
        <dbReference type="Proteomes" id="UP000281343"/>
    </source>
</evidence>
<reference evidence="1 2" key="1">
    <citation type="submission" date="2018-10" db="EMBL/GenBank/DDBJ databases">
        <authorList>
            <person name="Jung H.S."/>
            <person name="Jeon C.O."/>
        </authorList>
    </citation>
    <scope>NUCLEOTIDE SEQUENCE [LARGE SCALE GENOMIC DNA]</scope>
    <source>
        <strain evidence="1 2">MA-7-27</strain>
    </source>
</reference>
<name>A0A3L9YMY9_9RHOB</name>
<comment type="caution">
    <text evidence="1">The sequence shown here is derived from an EMBL/GenBank/DDBJ whole genome shotgun (WGS) entry which is preliminary data.</text>
</comment>
<accession>A0A3L9YMY9</accession>
<evidence type="ECO:0000313" key="1">
    <source>
        <dbReference type="EMBL" id="RMA44070.1"/>
    </source>
</evidence>
<dbReference type="Pfam" id="PF09898">
    <property type="entry name" value="DUF2125"/>
    <property type="match status" value="1"/>
</dbReference>